<dbReference type="Gene3D" id="3.40.309.10">
    <property type="entry name" value="Aldehyde Dehydrogenase, Chain A, domain 2"/>
    <property type="match status" value="1"/>
</dbReference>
<dbReference type="PANTHER" id="PTHR11699">
    <property type="entry name" value="ALDEHYDE DEHYDROGENASE-RELATED"/>
    <property type="match status" value="1"/>
</dbReference>
<evidence type="ECO:0000313" key="3">
    <source>
        <dbReference type="WBParaSite" id="Minc3s00928g18967"/>
    </source>
</evidence>
<dbReference type="InterPro" id="IPR015590">
    <property type="entry name" value="Aldehyde_DH_dom"/>
</dbReference>
<name>A0A914LV76_MELIC</name>
<keyword evidence="2" id="KW-1185">Reference proteome</keyword>
<sequence>MIFRSQKTKILRLIEHGKKEGAKLVTGGGKNGKEVNNGYFIQPTIFSDVKSEMKIVQEEIFGPSTKTRISKVQEGDTADIDVKALNGAVWIQVNILACLKCTGSRTACRLEYTLRDDFKIPSRTGS</sequence>
<dbReference type="Proteomes" id="UP000887563">
    <property type="component" value="Unplaced"/>
</dbReference>
<dbReference type="InterPro" id="IPR016163">
    <property type="entry name" value="Ald_DH_C"/>
</dbReference>
<feature type="domain" description="Aldehyde dehydrogenase" evidence="1">
    <location>
        <begin position="2"/>
        <end position="63"/>
    </location>
</feature>
<proteinExistence type="predicted"/>
<evidence type="ECO:0000259" key="1">
    <source>
        <dbReference type="Pfam" id="PF00171"/>
    </source>
</evidence>
<dbReference type="Pfam" id="PF00171">
    <property type="entry name" value="Aldedh"/>
    <property type="match status" value="1"/>
</dbReference>
<accession>A0A914LV76</accession>
<dbReference type="AlphaFoldDB" id="A0A914LV76"/>
<organism evidence="2 3">
    <name type="scientific">Meloidogyne incognita</name>
    <name type="common">Southern root-knot nematode worm</name>
    <name type="synonym">Oxyuris incognita</name>
    <dbReference type="NCBI Taxonomy" id="6306"/>
    <lineage>
        <taxon>Eukaryota</taxon>
        <taxon>Metazoa</taxon>
        <taxon>Ecdysozoa</taxon>
        <taxon>Nematoda</taxon>
        <taxon>Chromadorea</taxon>
        <taxon>Rhabditida</taxon>
        <taxon>Tylenchina</taxon>
        <taxon>Tylenchomorpha</taxon>
        <taxon>Tylenchoidea</taxon>
        <taxon>Meloidogynidae</taxon>
        <taxon>Meloidogyninae</taxon>
        <taxon>Meloidogyne</taxon>
        <taxon>Meloidogyne incognita group</taxon>
    </lineage>
</organism>
<reference evidence="3" key="1">
    <citation type="submission" date="2022-11" db="UniProtKB">
        <authorList>
            <consortium name="WormBaseParasite"/>
        </authorList>
    </citation>
    <scope>IDENTIFICATION</scope>
</reference>
<protein>
    <submittedName>
        <fullName evidence="3">Aldehyde dehydrogenase domain-containing protein</fullName>
    </submittedName>
</protein>
<dbReference type="SUPFAM" id="SSF53720">
    <property type="entry name" value="ALDH-like"/>
    <property type="match status" value="1"/>
</dbReference>
<dbReference type="InterPro" id="IPR016161">
    <property type="entry name" value="Ald_DH/histidinol_DH"/>
</dbReference>
<dbReference type="GO" id="GO:0016620">
    <property type="term" value="F:oxidoreductase activity, acting on the aldehyde or oxo group of donors, NAD or NADP as acceptor"/>
    <property type="evidence" value="ECO:0007669"/>
    <property type="project" value="InterPro"/>
</dbReference>
<evidence type="ECO:0000313" key="2">
    <source>
        <dbReference type="Proteomes" id="UP000887563"/>
    </source>
</evidence>
<dbReference type="WBParaSite" id="Minc3s00928g18967">
    <property type="protein sequence ID" value="Minc3s00928g18967"/>
    <property type="gene ID" value="Minc3s00928g18967"/>
</dbReference>